<proteinExistence type="predicted"/>
<sequence length="84" mass="10377">MQGISRYPHSFRWRLRLFYFYRLQHCEVTEFSFSFVYRDHSHLLNTGSCIRCRTLIYPVLSRLWVLATELEQYRLKNVHYSRLA</sequence>
<accession>A0A0C9YAB3</accession>
<evidence type="ECO:0000313" key="1">
    <source>
        <dbReference type="EMBL" id="KIK21660.1"/>
    </source>
</evidence>
<reference evidence="1 2" key="1">
    <citation type="submission" date="2014-04" db="EMBL/GenBank/DDBJ databases">
        <authorList>
            <consortium name="DOE Joint Genome Institute"/>
            <person name="Kuo A."/>
            <person name="Kohler A."/>
            <person name="Costa M.D."/>
            <person name="Nagy L.G."/>
            <person name="Floudas D."/>
            <person name="Copeland A."/>
            <person name="Barry K.W."/>
            <person name="Cichocki N."/>
            <person name="Veneault-Fourrey C."/>
            <person name="LaButti K."/>
            <person name="Lindquist E.A."/>
            <person name="Lipzen A."/>
            <person name="Lundell T."/>
            <person name="Morin E."/>
            <person name="Murat C."/>
            <person name="Sun H."/>
            <person name="Tunlid A."/>
            <person name="Henrissat B."/>
            <person name="Grigoriev I.V."/>
            <person name="Hibbett D.S."/>
            <person name="Martin F."/>
            <person name="Nordberg H.P."/>
            <person name="Cantor M.N."/>
            <person name="Hua S.X."/>
        </authorList>
    </citation>
    <scope>NUCLEOTIDE SEQUENCE [LARGE SCALE GENOMIC DNA]</scope>
    <source>
        <strain evidence="1 2">441</strain>
    </source>
</reference>
<dbReference type="AlphaFoldDB" id="A0A0C9YAB3"/>
<name>A0A0C9YAB3_9AGAM</name>
<dbReference type="HOGENOM" id="CLU_2528329_0_0_1"/>
<dbReference type="EMBL" id="KN833749">
    <property type="protein sequence ID" value="KIK21660.1"/>
    <property type="molecule type" value="Genomic_DNA"/>
</dbReference>
<organism evidence="1 2">
    <name type="scientific">Pisolithus microcarpus 441</name>
    <dbReference type="NCBI Taxonomy" id="765257"/>
    <lineage>
        <taxon>Eukaryota</taxon>
        <taxon>Fungi</taxon>
        <taxon>Dikarya</taxon>
        <taxon>Basidiomycota</taxon>
        <taxon>Agaricomycotina</taxon>
        <taxon>Agaricomycetes</taxon>
        <taxon>Agaricomycetidae</taxon>
        <taxon>Boletales</taxon>
        <taxon>Sclerodermatineae</taxon>
        <taxon>Pisolithaceae</taxon>
        <taxon>Pisolithus</taxon>
    </lineage>
</organism>
<dbReference type="Proteomes" id="UP000054018">
    <property type="component" value="Unassembled WGS sequence"/>
</dbReference>
<reference evidence="2" key="2">
    <citation type="submission" date="2015-01" db="EMBL/GenBank/DDBJ databases">
        <title>Evolutionary Origins and Diversification of the Mycorrhizal Mutualists.</title>
        <authorList>
            <consortium name="DOE Joint Genome Institute"/>
            <consortium name="Mycorrhizal Genomics Consortium"/>
            <person name="Kohler A."/>
            <person name="Kuo A."/>
            <person name="Nagy L.G."/>
            <person name="Floudas D."/>
            <person name="Copeland A."/>
            <person name="Barry K.W."/>
            <person name="Cichocki N."/>
            <person name="Veneault-Fourrey C."/>
            <person name="LaButti K."/>
            <person name="Lindquist E.A."/>
            <person name="Lipzen A."/>
            <person name="Lundell T."/>
            <person name="Morin E."/>
            <person name="Murat C."/>
            <person name="Riley R."/>
            <person name="Ohm R."/>
            <person name="Sun H."/>
            <person name="Tunlid A."/>
            <person name="Henrissat B."/>
            <person name="Grigoriev I.V."/>
            <person name="Hibbett D.S."/>
            <person name="Martin F."/>
        </authorList>
    </citation>
    <scope>NUCLEOTIDE SEQUENCE [LARGE SCALE GENOMIC DNA]</scope>
    <source>
        <strain evidence="2">441</strain>
    </source>
</reference>
<protein>
    <submittedName>
        <fullName evidence="1">Uncharacterized protein</fullName>
    </submittedName>
</protein>
<gene>
    <name evidence="1" type="ORF">PISMIDRAFT_538627</name>
</gene>
<keyword evidence="2" id="KW-1185">Reference proteome</keyword>
<evidence type="ECO:0000313" key="2">
    <source>
        <dbReference type="Proteomes" id="UP000054018"/>
    </source>
</evidence>